<comment type="caution">
    <text evidence="2">The sequence shown here is derived from an EMBL/GenBank/DDBJ whole genome shotgun (WGS) entry which is preliminary data.</text>
</comment>
<evidence type="ECO:0000313" key="1">
    <source>
        <dbReference type="EMBL" id="MFI0571774.1"/>
    </source>
</evidence>
<dbReference type="AlphaFoldDB" id="A0A6B3QIQ9"/>
<dbReference type="EMBL" id="JAAIFS010000002">
    <property type="protein sequence ID" value="NEV87130.1"/>
    <property type="molecule type" value="Genomic_DNA"/>
</dbReference>
<dbReference type="EMBL" id="JBIQWK010000002">
    <property type="protein sequence ID" value="MFI0571774.1"/>
    <property type="molecule type" value="Genomic_DNA"/>
</dbReference>
<keyword evidence="3" id="KW-1185">Reference proteome</keyword>
<evidence type="ECO:0000313" key="3">
    <source>
        <dbReference type="Proteomes" id="UP001610810"/>
    </source>
</evidence>
<gene>
    <name evidence="1" type="ORF">ACH3YB_09030</name>
    <name evidence="2" type="ORF">GUR47_10725</name>
</gene>
<evidence type="ECO:0000313" key="2">
    <source>
        <dbReference type="EMBL" id="NEV87130.1"/>
    </source>
</evidence>
<accession>A0A6B3QIQ9</accession>
<dbReference type="Proteomes" id="UP001610810">
    <property type="component" value="Unassembled WGS sequence"/>
</dbReference>
<reference evidence="1 3" key="2">
    <citation type="submission" date="2024-10" db="EMBL/GenBank/DDBJ databases">
        <authorList>
            <person name="Wannawong T."/>
            <person name="Kuncharoen N."/>
            <person name="Mhuantong W."/>
        </authorList>
    </citation>
    <scope>NUCLEOTIDE SEQUENCE [LARGE SCALE GENOMIC DNA]</scope>
    <source>
        <strain evidence="1 3">CALK1-4</strain>
    </source>
</reference>
<dbReference type="RefSeq" id="WP_164458295.1">
    <property type="nucleotide sequence ID" value="NZ_JAAIFS010000002.1"/>
</dbReference>
<reference evidence="2" key="1">
    <citation type="journal article" date="2020" name="Microorganisms">
        <title>Isolation, Genomic and Metabolomic Characterization of Streptomyces tendae VITAKN with Quorum Sensing Inhibitory Activity from Southern India.</title>
        <authorList>
            <person name="Ishaque N.M."/>
            <person name="Burgsdorf I."/>
            <person name="Limlingan Malit J.J."/>
            <person name="Saha S."/>
            <person name="Teta R."/>
            <person name="Ewe D."/>
            <person name="Kannabiran K."/>
            <person name="Hrouzek P."/>
            <person name="Steindler L."/>
            <person name="Costantino V."/>
            <person name="Saurav K."/>
        </authorList>
    </citation>
    <scope>NUCLEOTIDE SEQUENCE</scope>
    <source>
        <strain evidence="2">VITAKN</strain>
    </source>
</reference>
<organism evidence="2">
    <name type="scientific">Streptomyces tendae</name>
    <dbReference type="NCBI Taxonomy" id="1932"/>
    <lineage>
        <taxon>Bacteria</taxon>
        <taxon>Bacillati</taxon>
        <taxon>Actinomycetota</taxon>
        <taxon>Actinomycetes</taxon>
        <taxon>Kitasatosporales</taxon>
        <taxon>Streptomycetaceae</taxon>
        <taxon>Streptomyces</taxon>
    </lineage>
</organism>
<name>A0A6B3QIQ9_STRTE</name>
<protein>
    <submittedName>
        <fullName evidence="2">Uncharacterized protein</fullName>
    </submittedName>
</protein>
<proteinExistence type="predicted"/>
<sequence>MGQASETFGKQCTPVPYGRGGSVCCRAEVSRVAEIEVEIRTISTLGGVAPTD</sequence>